<dbReference type="EMBL" id="AZCN01000095">
    <property type="protein sequence ID" value="KRK14230.1"/>
    <property type="molecule type" value="Genomic_DNA"/>
</dbReference>
<reference evidence="2 3" key="1">
    <citation type="journal article" date="2015" name="Genome Announc.">
        <title>Expanding the biotechnology potential of lactobacilli through comparative genomics of 213 strains and associated genera.</title>
        <authorList>
            <person name="Sun Z."/>
            <person name="Harris H.M."/>
            <person name="McCann A."/>
            <person name="Guo C."/>
            <person name="Argimon S."/>
            <person name="Zhang W."/>
            <person name="Yang X."/>
            <person name="Jeffery I.B."/>
            <person name="Cooney J.C."/>
            <person name="Kagawa T.F."/>
            <person name="Liu W."/>
            <person name="Song Y."/>
            <person name="Salvetti E."/>
            <person name="Wrobel A."/>
            <person name="Rasinkangas P."/>
            <person name="Parkhill J."/>
            <person name="Rea M.C."/>
            <person name="O'Sullivan O."/>
            <person name="Ritari J."/>
            <person name="Douillard F.P."/>
            <person name="Paul Ross R."/>
            <person name="Yang R."/>
            <person name="Briner A.E."/>
            <person name="Felis G.E."/>
            <person name="de Vos W.M."/>
            <person name="Barrangou R."/>
            <person name="Klaenhammer T.R."/>
            <person name="Caufield P.W."/>
            <person name="Cui Y."/>
            <person name="Zhang H."/>
            <person name="O'Toole P.W."/>
        </authorList>
    </citation>
    <scope>NUCLEOTIDE SEQUENCE [LARGE SCALE GENOMIC DNA]</scope>
    <source>
        <strain evidence="2 3">DSM 20001</strain>
    </source>
</reference>
<name>A0A0R1EXR4_9LACO</name>
<dbReference type="Pfam" id="PF09524">
    <property type="entry name" value="Phg_2220_C"/>
    <property type="match status" value="1"/>
</dbReference>
<accession>A0A0R1EXR4</accession>
<evidence type="ECO:0000259" key="1">
    <source>
        <dbReference type="Pfam" id="PF09524"/>
    </source>
</evidence>
<dbReference type="InterPro" id="IPR011741">
    <property type="entry name" value="Phg_2220_C"/>
</dbReference>
<organism evidence="2 3">
    <name type="scientific">Loigolactobacillus coryniformis subsp. coryniformis KCTC 3167 = DSM 20001</name>
    <dbReference type="NCBI Taxonomy" id="913848"/>
    <lineage>
        <taxon>Bacteria</taxon>
        <taxon>Bacillati</taxon>
        <taxon>Bacillota</taxon>
        <taxon>Bacilli</taxon>
        <taxon>Lactobacillales</taxon>
        <taxon>Lactobacillaceae</taxon>
        <taxon>Loigolactobacillus</taxon>
    </lineage>
</organism>
<protein>
    <recommendedName>
        <fullName evidence="1">Phage conserved hypothetical protein C-terminal domain-containing protein</fullName>
    </recommendedName>
</protein>
<evidence type="ECO:0000313" key="3">
    <source>
        <dbReference type="Proteomes" id="UP000051181"/>
    </source>
</evidence>
<comment type="caution">
    <text evidence="2">The sequence shown here is derived from an EMBL/GenBank/DDBJ whole genome shotgun (WGS) entry which is preliminary data.</text>
</comment>
<proteinExistence type="predicted"/>
<evidence type="ECO:0000313" key="2">
    <source>
        <dbReference type="EMBL" id="KRK14230.1"/>
    </source>
</evidence>
<dbReference type="Proteomes" id="UP000051181">
    <property type="component" value="Unassembled WGS sequence"/>
</dbReference>
<dbReference type="AlphaFoldDB" id="A0A0R1EXR4"/>
<gene>
    <name evidence="2" type="ORF">FD22_GL002583</name>
</gene>
<sequence>MLGLRTLFRLPDDFLHLPELTKLEKLANRSQCHTGYMLWIKALFVAGALRQNGLLYTDPDKPLTLTELARWVKIERGSYVAPVVALLAQCDLMRPASNGHYQICHWERYAPDAGANYTGLIKFDLPDQKSQARSINQQAALTGVTPLTLQKYTPEQRTKLAASSGKILAYLRQQSGKQFSNDSATQILLAQLFEQQVTIKQIKQVIDWKCKDWYGTDYWKFLRPQTLFGPKFNQYLLEAPPAPHVQSAAPLTKQRYLANLFNLCCGDVTQVVARAAEESVSTTIAEVEEIGHAIGH</sequence>
<feature type="domain" description="Phage conserved hypothetical protein C-terminal" evidence="1">
    <location>
        <begin position="167"/>
        <end position="236"/>
    </location>
</feature>
<dbReference type="PATRIC" id="fig|913848.6.peg.2632"/>